<dbReference type="EMBL" id="JAINUF010000003">
    <property type="protein sequence ID" value="KAJ8370035.1"/>
    <property type="molecule type" value="Genomic_DNA"/>
</dbReference>
<dbReference type="AlphaFoldDB" id="A0A9Q1J580"/>
<gene>
    <name evidence="2" type="ORF">SKAU_G00100630</name>
</gene>
<keyword evidence="3" id="KW-1185">Reference proteome</keyword>
<reference evidence="2" key="1">
    <citation type="journal article" date="2023" name="Science">
        <title>Genome structures resolve the early diversification of teleost fishes.</title>
        <authorList>
            <person name="Parey E."/>
            <person name="Louis A."/>
            <person name="Montfort J."/>
            <person name="Bouchez O."/>
            <person name="Roques C."/>
            <person name="Iampietro C."/>
            <person name="Lluch J."/>
            <person name="Castinel A."/>
            <person name="Donnadieu C."/>
            <person name="Desvignes T."/>
            <person name="Floi Bucao C."/>
            <person name="Jouanno E."/>
            <person name="Wen M."/>
            <person name="Mejri S."/>
            <person name="Dirks R."/>
            <person name="Jansen H."/>
            <person name="Henkel C."/>
            <person name="Chen W.J."/>
            <person name="Zahm M."/>
            <person name="Cabau C."/>
            <person name="Klopp C."/>
            <person name="Thompson A.W."/>
            <person name="Robinson-Rechavi M."/>
            <person name="Braasch I."/>
            <person name="Lecointre G."/>
            <person name="Bobe J."/>
            <person name="Postlethwait J.H."/>
            <person name="Berthelot C."/>
            <person name="Roest Crollius H."/>
            <person name="Guiguen Y."/>
        </authorList>
    </citation>
    <scope>NUCLEOTIDE SEQUENCE</scope>
    <source>
        <strain evidence="2">WJC10195</strain>
    </source>
</reference>
<comment type="caution">
    <text evidence="2">The sequence shown here is derived from an EMBL/GenBank/DDBJ whole genome shotgun (WGS) entry which is preliminary data.</text>
</comment>
<feature type="compositionally biased region" description="Polar residues" evidence="1">
    <location>
        <begin position="78"/>
        <end position="95"/>
    </location>
</feature>
<evidence type="ECO:0000256" key="1">
    <source>
        <dbReference type="SAM" id="MobiDB-lite"/>
    </source>
</evidence>
<proteinExistence type="predicted"/>
<protein>
    <submittedName>
        <fullName evidence="2">Uncharacterized protein</fullName>
    </submittedName>
</protein>
<sequence length="116" mass="12507">MGKITEELAAPQRAQIIPWVRLKRWDLGTRGLLGQDLVGAHAQVREALGILLLGGDPRPLTSSERARFSLGGTEKQSRPASSSLPHPQSHPNCNLVVSETGTTAFSTELTTKQKAL</sequence>
<feature type="region of interest" description="Disordered" evidence="1">
    <location>
        <begin position="55"/>
        <end position="95"/>
    </location>
</feature>
<accession>A0A9Q1J580</accession>
<evidence type="ECO:0000313" key="2">
    <source>
        <dbReference type="EMBL" id="KAJ8370035.1"/>
    </source>
</evidence>
<organism evidence="2 3">
    <name type="scientific">Synaphobranchus kaupii</name>
    <name type="common">Kaup's arrowtooth eel</name>
    <dbReference type="NCBI Taxonomy" id="118154"/>
    <lineage>
        <taxon>Eukaryota</taxon>
        <taxon>Metazoa</taxon>
        <taxon>Chordata</taxon>
        <taxon>Craniata</taxon>
        <taxon>Vertebrata</taxon>
        <taxon>Euteleostomi</taxon>
        <taxon>Actinopterygii</taxon>
        <taxon>Neopterygii</taxon>
        <taxon>Teleostei</taxon>
        <taxon>Anguilliformes</taxon>
        <taxon>Synaphobranchidae</taxon>
        <taxon>Synaphobranchus</taxon>
    </lineage>
</organism>
<name>A0A9Q1J580_SYNKA</name>
<evidence type="ECO:0000313" key="3">
    <source>
        <dbReference type="Proteomes" id="UP001152622"/>
    </source>
</evidence>
<dbReference type="Proteomes" id="UP001152622">
    <property type="component" value="Chromosome 3"/>
</dbReference>